<organism evidence="2 3">
    <name type="scientific">Nephila pilipes</name>
    <name type="common">Giant wood spider</name>
    <name type="synonym">Nephila maculata</name>
    <dbReference type="NCBI Taxonomy" id="299642"/>
    <lineage>
        <taxon>Eukaryota</taxon>
        <taxon>Metazoa</taxon>
        <taxon>Ecdysozoa</taxon>
        <taxon>Arthropoda</taxon>
        <taxon>Chelicerata</taxon>
        <taxon>Arachnida</taxon>
        <taxon>Araneae</taxon>
        <taxon>Araneomorphae</taxon>
        <taxon>Entelegynae</taxon>
        <taxon>Araneoidea</taxon>
        <taxon>Nephilidae</taxon>
        <taxon>Nephila</taxon>
    </lineage>
</organism>
<feature type="compositionally biased region" description="Polar residues" evidence="1">
    <location>
        <begin position="115"/>
        <end position="126"/>
    </location>
</feature>
<evidence type="ECO:0000313" key="2">
    <source>
        <dbReference type="EMBL" id="GFS71732.1"/>
    </source>
</evidence>
<keyword evidence="3" id="KW-1185">Reference proteome</keyword>
<evidence type="ECO:0000256" key="1">
    <source>
        <dbReference type="SAM" id="MobiDB-lite"/>
    </source>
</evidence>
<comment type="caution">
    <text evidence="2">The sequence shown here is derived from an EMBL/GenBank/DDBJ whole genome shotgun (WGS) entry which is preliminary data.</text>
</comment>
<dbReference type="OrthoDB" id="6419611at2759"/>
<evidence type="ECO:0000313" key="3">
    <source>
        <dbReference type="Proteomes" id="UP000887013"/>
    </source>
</evidence>
<accession>A0A8X6T3U2</accession>
<reference evidence="2" key="1">
    <citation type="submission" date="2020-08" db="EMBL/GenBank/DDBJ databases">
        <title>Multicomponent nature underlies the extraordinary mechanical properties of spider dragline silk.</title>
        <authorList>
            <person name="Kono N."/>
            <person name="Nakamura H."/>
            <person name="Mori M."/>
            <person name="Yoshida Y."/>
            <person name="Ohtoshi R."/>
            <person name="Malay A.D."/>
            <person name="Moran D.A.P."/>
            <person name="Tomita M."/>
            <person name="Numata K."/>
            <person name="Arakawa K."/>
        </authorList>
    </citation>
    <scope>NUCLEOTIDE SEQUENCE</scope>
</reference>
<feature type="region of interest" description="Disordered" evidence="1">
    <location>
        <begin position="101"/>
        <end position="126"/>
    </location>
</feature>
<proteinExistence type="predicted"/>
<dbReference type="AlphaFoldDB" id="A0A8X6T3U2"/>
<sequence>MLVEEKEEGMDPRAVRRLFGLTMDNMRGRVRMLFRKSSVHLACLQVMCVKYGHPSLALEHHQDQGLRSVCPDYRLTPGCESAMGSFRFRIADELEANTVEEIPEAGGGLRYGRETANNKPTSNKPV</sequence>
<dbReference type="EMBL" id="BMAW01049666">
    <property type="protein sequence ID" value="GFS71732.1"/>
    <property type="molecule type" value="Genomic_DNA"/>
</dbReference>
<protein>
    <submittedName>
        <fullName evidence="2">Uncharacterized protein</fullName>
    </submittedName>
</protein>
<gene>
    <name evidence="2" type="primary">AVEN_143232_1</name>
    <name evidence="2" type="ORF">NPIL_267441</name>
</gene>
<name>A0A8X6T3U2_NEPPI</name>
<dbReference type="Proteomes" id="UP000887013">
    <property type="component" value="Unassembled WGS sequence"/>
</dbReference>